<dbReference type="SUPFAM" id="SSF53474">
    <property type="entry name" value="alpha/beta-Hydrolases"/>
    <property type="match status" value="1"/>
</dbReference>
<keyword evidence="8" id="KW-1185">Reference proteome</keyword>
<comment type="caution">
    <text evidence="7">The sequence shown here is derived from an EMBL/GenBank/DDBJ whole genome shotgun (WGS) entry which is preliminary data.</text>
</comment>
<dbReference type="GeneID" id="70186578"/>
<dbReference type="GO" id="GO:0070008">
    <property type="term" value="F:serine-type exopeptidase activity"/>
    <property type="evidence" value="ECO:0007669"/>
    <property type="project" value="InterPro"/>
</dbReference>
<comment type="similarity">
    <text evidence="1">Belongs to the peptidase S28 family.</text>
</comment>
<dbReference type="EMBL" id="JAGTJQ010000008">
    <property type="protein sequence ID" value="KAH7025698.1"/>
    <property type="molecule type" value="Genomic_DNA"/>
</dbReference>
<dbReference type="GO" id="GO:0008239">
    <property type="term" value="F:dipeptidyl-peptidase activity"/>
    <property type="evidence" value="ECO:0007669"/>
    <property type="project" value="TreeGrafter"/>
</dbReference>
<evidence type="ECO:0000256" key="4">
    <source>
        <dbReference type="ARBA" id="ARBA00022801"/>
    </source>
</evidence>
<dbReference type="Gene3D" id="3.40.50.1820">
    <property type="entry name" value="alpha/beta hydrolase"/>
    <property type="match status" value="2"/>
</dbReference>
<dbReference type="OrthoDB" id="1735038at2759"/>
<dbReference type="InterPro" id="IPR029058">
    <property type="entry name" value="AB_hydrolase_fold"/>
</dbReference>
<dbReference type="InterPro" id="IPR008758">
    <property type="entry name" value="Peptidase_S28"/>
</dbReference>
<gene>
    <name evidence="7" type="ORF">B0I36DRAFT_351680</name>
</gene>
<keyword evidence="7" id="KW-0121">Carboxypeptidase</keyword>
<dbReference type="Proteomes" id="UP000756346">
    <property type="component" value="Unassembled WGS sequence"/>
</dbReference>
<dbReference type="RefSeq" id="XP_046008915.1">
    <property type="nucleotide sequence ID" value="XM_046157032.1"/>
</dbReference>
<feature type="signal peptide" evidence="6">
    <location>
        <begin position="1"/>
        <end position="21"/>
    </location>
</feature>
<keyword evidence="5" id="KW-0325">Glycoprotein</keyword>
<evidence type="ECO:0000313" key="8">
    <source>
        <dbReference type="Proteomes" id="UP000756346"/>
    </source>
</evidence>
<dbReference type="Pfam" id="PF05577">
    <property type="entry name" value="Peptidase_S28"/>
    <property type="match status" value="1"/>
</dbReference>
<protein>
    <submittedName>
        <fullName evidence="7">Serine carboxypeptidase S28</fullName>
    </submittedName>
</protein>
<dbReference type="PANTHER" id="PTHR11010">
    <property type="entry name" value="PROTEASE S28 PRO-X CARBOXYPEPTIDASE-RELATED"/>
    <property type="match status" value="1"/>
</dbReference>
<dbReference type="FunFam" id="3.40.50.1820:FF:000165">
    <property type="entry name" value="Serine peptidase, putative"/>
    <property type="match status" value="1"/>
</dbReference>
<dbReference type="AlphaFoldDB" id="A0A9P8XYY8"/>
<organism evidence="7 8">
    <name type="scientific">Microdochium trichocladiopsis</name>
    <dbReference type="NCBI Taxonomy" id="1682393"/>
    <lineage>
        <taxon>Eukaryota</taxon>
        <taxon>Fungi</taxon>
        <taxon>Dikarya</taxon>
        <taxon>Ascomycota</taxon>
        <taxon>Pezizomycotina</taxon>
        <taxon>Sordariomycetes</taxon>
        <taxon>Xylariomycetidae</taxon>
        <taxon>Xylariales</taxon>
        <taxon>Microdochiaceae</taxon>
        <taxon>Microdochium</taxon>
    </lineage>
</organism>
<dbReference type="PANTHER" id="PTHR11010:SF23">
    <property type="entry name" value="SERINE PEPTIDASE"/>
    <property type="match status" value="1"/>
</dbReference>
<evidence type="ECO:0000256" key="5">
    <source>
        <dbReference type="ARBA" id="ARBA00023180"/>
    </source>
</evidence>
<keyword evidence="4" id="KW-0378">Hydrolase</keyword>
<dbReference type="GO" id="GO:0004180">
    <property type="term" value="F:carboxypeptidase activity"/>
    <property type="evidence" value="ECO:0007669"/>
    <property type="project" value="UniProtKB-KW"/>
</dbReference>
<evidence type="ECO:0000256" key="1">
    <source>
        <dbReference type="ARBA" id="ARBA00011079"/>
    </source>
</evidence>
<feature type="chain" id="PRO_5040479005" evidence="6">
    <location>
        <begin position="22"/>
        <end position="545"/>
    </location>
</feature>
<proteinExistence type="inferred from homology"/>
<evidence type="ECO:0000313" key="7">
    <source>
        <dbReference type="EMBL" id="KAH7025698.1"/>
    </source>
</evidence>
<evidence type="ECO:0000256" key="2">
    <source>
        <dbReference type="ARBA" id="ARBA00022670"/>
    </source>
</evidence>
<dbReference type="GO" id="GO:0006508">
    <property type="term" value="P:proteolysis"/>
    <property type="evidence" value="ECO:0007669"/>
    <property type="project" value="UniProtKB-KW"/>
</dbReference>
<keyword evidence="3 6" id="KW-0732">Signal</keyword>
<name>A0A9P8XYY8_9PEZI</name>
<keyword evidence="2" id="KW-0645">Protease</keyword>
<reference evidence="7" key="1">
    <citation type="journal article" date="2021" name="Nat. Commun.">
        <title>Genetic determinants of endophytism in the Arabidopsis root mycobiome.</title>
        <authorList>
            <person name="Mesny F."/>
            <person name="Miyauchi S."/>
            <person name="Thiergart T."/>
            <person name="Pickel B."/>
            <person name="Atanasova L."/>
            <person name="Karlsson M."/>
            <person name="Huettel B."/>
            <person name="Barry K.W."/>
            <person name="Haridas S."/>
            <person name="Chen C."/>
            <person name="Bauer D."/>
            <person name="Andreopoulos W."/>
            <person name="Pangilinan J."/>
            <person name="LaButti K."/>
            <person name="Riley R."/>
            <person name="Lipzen A."/>
            <person name="Clum A."/>
            <person name="Drula E."/>
            <person name="Henrissat B."/>
            <person name="Kohler A."/>
            <person name="Grigoriev I.V."/>
            <person name="Martin F.M."/>
            <person name="Hacquard S."/>
        </authorList>
    </citation>
    <scope>NUCLEOTIDE SEQUENCE</scope>
    <source>
        <strain evidence="7">MPI-CAGE-CH-0230</strain>
    </source>
</reference>
<evidence type="ECO:0000256" key="3">
    <source>
        <dbReference type="ARBA" id="ARBA00022729"/>
    </source>
</evidence>
<evidence type="ECO:0000256" key="6">
    <source>
        <dbReference type="SAM" id="SignalP"/>
    </source>
</evidence>
<accession>A0A9P8XYY8</accession>
<sequence length="545" mass="60331">MRSSLFQLAISAAVGIRSALAIGPPPPLPPPDRLDVAAFRALADPQSTTTGQGTFDQYIDHKNPKLGTFPQTYWYNATYWKGPGSPIVVFTPGEIAAAGYTGYLTDQRLTGMLAKEVGGAVVIVEHRYWGSSTPYAVQTTKNLQYLTLEQAVQDFARITRELKLPFDTNGSSNSPKAPWIWTGGSYSGALGAWIESLAPGTMWATHSSSGPLEAIYDYWQYFVPTQQGMPQNCSKDFSAIIDHVDNVLLHGSRKDKADLKALFNIEGLEHADDIATAISAPIWAWQSIQMYSGYSVFYQMCDAIEGFGQNTSSISTTYPTNQGVGLKAALPNYAAWYKKAYLPGTCASYGYPEWSDENNVECFNTYNATSPMYTDYSESNSFYRTWVWMTCNDPFFYYQTGAPRNRPSIFSRVVGPDYYQRQCPLFFPREGKYTYGSAIGDSAAKLNAQTGGWKFTGKKRLFHVNGEFDPWRSASVASEFRPGGPYKGSKNTPSILIKGSRHCNDLSKRNGDANSDIAAAQTTIVAQIGQWTKEFYGAHGRRRTV</sequence>